<evidence type="ECO:0000256" key="2">
    <source>
        <dbReference type="ARBA" id="ARBA00022980"/>
    </source>
</evidence>
<reference evidence="7" key="1">
    <citation type="journal article" date="2019" name="IScience">
        <title>Narwhal Genome Reveals Long-Term Low Genetic Diversity despite Current Large Abundance Size.</title>
        <authorList>
            <person name="Westbury M.V."/>
            <person name="Petersen B."/>
            <person name="Garde E."/>
            <person name="Heide-Jorgensen M.P."/>
            <person name="Lorenzen E.D."/>
        </authorList>
    </citation>
    <scope>NUCLEOTIDE SEQUENCE [LARGE SCALE GENOMIC DNA]</scope>
</reference>
<organism evidence="6 7">
    <name type="scientific">Monodon monoceros</name>
    <name type="common">Narwhal</name>
    <name type="synonym">Ceratodon monodon</name>
    <dbReference type="NCBI Taxonomy" id="40151"/>
    <lineage>
        <taxon>Eukaryota</taxon>
        <taxon>Metazoa</taxon>
        <taxon>Chordata</taxon>
        <taxon>Craniata</taxon>
        <taxon>Vertebrata</taxon>
        <taxon>Euteleostomi</taxon>
        <taxon>Mammalia</taxon>
        <taxon>Eutheria</taxon>
        <taxon>Laurasiatheria</taxon>
        <taxon>Artiodactyla</taxon>
        <taxon>Whippomorpha</taxon>
        <taxon>Cetacea</taxon>
        <taxon>Odontoceti</taxon>
        <taxon>Monodontidae</taxon>
        <taxon>Monodon</taxon>
    </lineage>
</organism>
<dbReference type="InterPro" id="IPR020574">
    <property type="entry name" value="Ribosomal_uS9_CS"/>
</dbReference>
<name>A0A4U1F2E0_MONMO</name>
<dbReference type="PANTHER" id="PTHR21569:SF1">
    <property type="entry name" value="SMALL RIBOSOMAL SUBUNIT PROTEIN US9M"/>
    <property type="match status" value="1"/>
</dbReference>
<comment type="similarity">
    <text evidence="1 4">Belongs to the universal ribosomal protein uS9 family.</text>
</comment>
<dbReference type="Gene3D" id="3.30.230.10">
    <property type="match status" value="2"/>
</dbReference>
<comment type="caution">
    <text evidence="6">The sequence shown here is derived from an EMBL/GenBank/DDBJ whole genome shotgun (WGS) entry which is preliminary data.</text>
</comment>
<dbReference type="PROSITE" id="PS00360">
    <property type="entry name" value="RIBOSOMAL_S9"/>
    <property type="match status" value="1"/>
</dbReference>
<dbReference type="GO" id="GO:0006412">
    <property type="term" value="P:translation"/>
    <property type="evidence" value="ECO:0007669"/>
    <property type="project" value="InterPro"/>
</dbReference>
<evidence type="ECO:0008006" key="8">
    <source>
        <dbReference type="Google" id="ProtNLM"/>
    </source>
</evidence>
<gene>
    <name evidence="6" type="ORF">EI555_011247</name>
</gene>
<accession>A0A4U1F2E0</accession>
<dbReference type="InterPro" id="IPR020568">
    <property type="entry name" value="Ribosomal_Su5_D2-typ_SF"/>
</dbReference>
<keyword evidence="3 4" id="KW-0687">Ribonucleoprotein</keyword>
<dbReference type="GO" id="GO:0005763">
    <property type="term" value="C:mitochondrial small ribosomal subunit"/>
    <property type="evidence" value="ECO:0007669"/>
    <property type="project" value="TreeGrafter"/>
</dbReference>
<dbReference type="InterPro" id="IPR014721">
    <property type="entry name" value="Ribsml_uS5_D2-typ_fold_subgr"/>
</dbReference>
<keyword evidence="2 4" id="KW-0689">Ribosomal protein</keyword>
<dbReference type="Pfam" id="PF00380">
    <property type="entry name" value="Ribosomal_S9"/>
    <property type="match status" value="1"/>
</dbReference>
<evidence type="ECO:0000313" key="6">
    <source>
        <dbReference type="EMBL" id="TKC43455.1"/>
    </source>
</evidence>
<evidence type="ECO:0000256" key="4">
    <source>
        <dbReference type="RuleBase" id="RU003815"/>
    </source>
</evidence>
<dbReference type="GO" id="GO:0003735">
    <property type="term" value="F:structural constituent of ribosome"/>
    <property type="evidence" value="ECO:0007669"/>
    <property type="project" value="InterPro"/>
</dbReference>
<dbReference type="Proteomes" id="UP000308365">
    <property type="component" value="Unassembled WGS sequence"/>
</dbReference>
<dbReference type="AlphaFoldDB" id="A0A4U1F2E0"/>
<dbReference type="EMBL" id="RWIC01000468">
    <property type="protein sequence ID" value="TKC43455.1"/>
    <property type="molecule type" value="Genomic_DNA"/>
</dbReference>
<evidence type="ECO:0000256" key="5">
    <source>
        <dbReference type="SAM" id="MobiDB-lite"/>
    </source>
</evidence>
<evidence type="ECO:0000313" key="7">
    <source>
        <dbReference type="Proteomes" id="UP000308365"/>
    </source>
</evidence>
<evidence type="ECO:0000256" key="3">
    <source>
        <dbReference type="ARBA" id="ARBA00023274"/>
    </source>
</evidence>
<dbReference type="InterPro" id="IPR000754">
    <property type="entry name" value="Ribosomal_uS9"/>
</dbReference>
<sequence>MAALRVSCGAAASYRLFLGGRVSFARGQGLWKAAAAKLQRSPGCQILRLRHTTVVTTRKNVAVLRRETYTVDFIKKQIEEFNVGKRHLANMMGEDPETFTQEDIDEQNLVQHICCVERTGPKRAALGLQELPAIQWGEDGRPFHFLFYTGRQSYYSLMHEAYGKLLDVENRQDQLRAKGLFSEKTKARDPIGSRWLIKEELEEMLVEKLSDQDYAQFIRLLERLSALPCDAAEEEFVGRFRRSVTIQSKKQLIEPLQYDEKGNRKTAKAKVAVYDHGSGRIEVNGVDYLLYFPVTQDRSYRKLSVSGSCVLKCRLCHLCFLGLGMGSRKTTKTNLDLFHSCWNSIPVEAVLLQIPVNSALLSSCCVHPHQPGLAPLVCSPRGGIQLSASLEQLMFPFHFLDRLGEHDVTCTVSGGGRAAQAGAIRLATARALCSFVTEDEVEWMRQGWELLVGLGALPLTAGAAGPGASPAFLRFPWFIKASLFMLQRDCLLPIPVSESGRSRARREPAGSSPGRSAECLGGKGGGAVRLARGGRAGGRRWQGEAAPSHLGVGN</sequence>
<evidence type="ECO:0000256" key="1">
    <source>
        <dbReference type="ARBA" id="ARBA00005251"/>
    </source>
</evidence>
<dbReference type="SUPFAM" id="SSF54211">
    <property type="entry name" value="Ribosomal protein S5 domain 2-like"/>
    <property type="match status" value="1"/>
</dbReference>
<dbReference type="GO" id="GO:0003723">
    <property type="term" value="F:RNA binding"/>
    <property type="evidence" value="ECO:0007669"/>
    <property type="project" value="TreeGrafter"/>
</dbReference>
<feature type="region of interest" description="Disordered" evidence="5">
    <location>
        <begin position="501"/>
        <end position="554"/>
    </location>
</feature>
<proteinExistence type="inferred from homology"/>
<protein>
    <recommendedName>
        <fullName evidence="8">Mitochondrial ribosomal protein S9</fullName>
    </recommendedName>
</protein>
<dbReference type="PANTHER" id="PTHR21569">
    <property type="entry name" value="RIBOSOMAL PROTEIN S9"/>
    <property type="match status" value="1"/>
</dbReference>